<comment type="caution">
    <text evidence="1">The sequence shown here is derived from an EMBL/GenBank/DDBJ whole genome shotgun (WGS) entry which is preliminary data.</text>
</comment>
<dbReference type="AlphaFoldDB" id="A0AA87YVQ1"/>
<accession>A0AA87YVQ1</accession>
<name>A0AA87YVQ1_FICCA</name>
<gene>
    <name evidence="1" type="ORF">TIFTF001_049953</name>
</gene>
<dbReference type="Proteomes" id="UP001187192">
    <property type="component" value="Unassembled WGS sequence"/>
</dbReference>
<sequence length="59" mass="6318">MVRELLVFLAVLAIQGAISRIMAFFATKNSIPHYWTDPSNITSDSVGAATASPRPSLPS</sequence>
<protein>
    <submittedName>
        <fullName evidence="1">Uncharacterized protein</fullName>
    </submittedName>
</protein>
<organism evidence="1 2">
    <name type="scientific">Ficus carica</name>
    <name type="common">Common fig</name>
    <dbReference type="NCBI Taxonomy" id="3494"/>
    <lineage>
        <taxon>Eukaryota</taxon>
        <taxon>Viridiplantae</taxon>
        <taxon>Streptophyta</taxon>
        <taxon>Embryophyta</taxon>
        <taxon>Tracheophyta</taxon>
        <taxon>Spermatophyta</taxon>
        <taxon>Magnoliopsida</taxon>
        <taxon>eudicotyledons</taxon>
        <taxon>Gunneridae</taxon>
        <taxon>Pentapetalae</taxon>
        <taxon>rosids</taxon>
        <taxon>fabids</taxon>
        <taxon>Rosales</taxon>
        <taxon>Moraceae</taxon>
        <taxon>Ficeae</taxon>
        <taxon>Ficus</taxon>
    </lineage>
</organism>
<proteinExistence type="predicted"/>
<dbReference type="EMBL" id="BTGU01007621">
    <property type="protein sequence ID" value="GMN19835.1"/>
    <property type="molecule type" value="Genomic_DNA"/>
</dbReference>
<evidence type="ECO:0000313" key="1">
    <source>
        <dbReference type="EMBL" id="GMN19835.1"/>
    </source>
</evidence>
<keyword evidence="2" id="KW-1185">Reference proteome</keyword>
<reference evidence="1" key="1">
    <citation type="submission" date="2023-07" db="EMBL/GenBank/DDBJ databases">
        <title>draft genome sequence of fig (Ficus carica).</title>
        <authorList>
            <person name="Takahashi T."/>
            <person name="Nishimura K."/>
        </authorList>
    </citation>
    <scope>NUCLEOTIDE SEQUENCE</scope>
</reference>
<evidence type="ECO:0000313" key="2">
    <source>
        <dbReference type="Proteomes" id="UP001187192"/>
    </source>
</evidence>